<evidence type="ECO:0000256" key="1">
    <source>
        <dbReference type="ARBA" id="ARBA00022630"/>
    </source>
</evidence>
<dbReference type="InterPro" id="IPR003953">
    <property type="entry name" value="FAD-dep_OxRdtase_2_FAD-bd"/>
</dbReference>
<dbReference type="SUPFAM" id="SSF51905">
    <property type="entry name" value="FAD/NAD(P)-binding domain"/>
    <property type="match status" value="1"/>
</dbReference>
<evidence type="ECO:0000256" key="2">
    <source>
        <dbReference type="ARBA" id="ARBA00023002"/>
    </source>
</evidence>
<dbReference type="EMBL" id="ALAN01000102">
    <property type="protein sequence ID" value="ETI67241.1"/>
    <property type="molecule type" value="Genomic_DNA"/>
</dbReference>
<keyword evidence="2 4" id="KW-0560">Oxidoreductase</keyword>
<sequence length="383" mass="41545">MYDVVVIGQGLTGMLSAIWAKEHGYRTALVATGSGKILQSIGVLDLIPGANGGLKEWSELYQLAAIEQSQLTEAMEQFKVLTKRIGYPYKGNIEHLVPIVTGSGHIKQTALYPETISPIKEHGQVIIVGFDEVIDFQPAYIKGNLQKSRPQLSIDTIKISLGKQSQRTMTQLDAARILDQKENRDHCIKQIKQQMAEREISQPDLFIFPASLGVENWTDTLEQFTKELGANVTEAPGMPPNTTAIRLHEKLKKEAIKLGVRFYVDTTVVGCKMDGPVIESLTFKTSNHTTNVSGKQFILATGGILGGGLEVTSDGVRETALKLAADANGQLIHCPENLYPVGAARGSSVTHNGITGGVYSVLSSHEMVGKLHQQAIIGGFRSA</sequence>
<dbReference type="RefSeq" id="WP_024029906.1">
    <property type="nucleotide sequence ID" value="NZ_ALAN01000102.1"/>
</dbReference>
<dbReference type="AlphaFoldDB" id="A0AB94IJG8"/>
<dbReference type="Proteomes" id="UP000018877">
    <property type="component" value="Unassembled WGS sequence"/>
</dbReference>
<dbReference type="EC" id="1.1.5.3" evidence="4"/>
<evidence type="ECO:0000313" key="4">
    <source>
        <dbReference type="EMBL" id="ETI67241.1"/>
    </source>
</evidence>
<accession>A0AB94IJG8</accession>
<keyword evidence="1" id="KW-0285">Flavoprotein</keyword>
<name>A0AB94IJG8_9BACI</name>
<dbReference type="Pfam" id="PF00890">
    <property type="entry name" value="FAD_binding_2"/>
    <property type="match status" value="1"/>
</dbReference>
<reference evidence="4 5" key="1">
    <citation type="journal article" date="2014" name="Environ. Microbiol.">
        <title>The nitrate-ammonifying and nosZ-carrying bacterium Bacillus vireti is a potent source and sink for nitric and nitrous oxide under high nitrate conditions.</title>
        <authorList>
            <person name="Mania D."/>
            <person name="Heylen K."/>
            <person name="van Spanning R.J."/>
            <person name="Frostegard A."/>
        </authorList>
    </citation>
    <scope>NUCLEOTIDE SEQUENCE [LARGE SCALE GENOMIC DNA]</scope>
    <source>
        <strain evidence="4 5">LMG 21834</strain>
    </source>
</reference>
<evidence type="ECO:0000313" key="5">
    <source>
        <dbReference type="Proteomes" id="UP000018877"/>
    </source>
</evidence>
<proteinExistence type="predicted"/>
<evidence type="ECO:0000259" key="3">
    <source>
        <dbReference type="Pfam" id="PF00890"/>
    </source>
</evidence>
<organism evidence="4 5">
    <name type="scientific">Neobacillus vireti LMG 21834</name>
    <dbReference type="NCBI Taxonomy" id="1131730"/>
    <lineage>
        <taxon>Bacteria</taxon>
        <taxon>Bacillati</taxon>
        <taxon>Bacillota</taxon>
        <taxon>Bacilli</taxon>
        <taxon>Bacillales</taxon>
        <taxon>Bacillaceae</taxon>
        <taxon>Neobacillus</taxon>
    </lineage>
</organism>
<protein>
    <submittedName>
        <fullName evidence="4">Anaerobic glycerol-3-phosphate dehydrogenase subunit B</fullName>
        <ecNumber evidence="4">1.1.5.3</ecNumber>
    </submittedName>
</protein>
<feature type="domain" description="FAD-dependent oxidoreductase 2 FAD-binding" evidence="3">
    <location>
        <begin position="3"/>
        <end position="333"/>
    </location>
</feature>
<dbReference type="GO" id="GO:0004368">
    <property type="term" value="F:glycerol-3-phosphate dehydrogenase (quinone) activity"/>
    <property type="evidence" value="ECO:0007669"/>
    <property type="project" value="UniProtKB-EC"/>
</dbReference>
<keyword evidence="5" id="KW-1185">Reference proteome</keyword>
<comment type="caution">
    <text evidence="4">The sequence shown here is derived from an EMBL/GenBank/DDBJ whole genome shotgun (WGS) entry which is preliminary data.</text>
</comment>
<gene>
    <name evidence="4" type="ORF">BAVI_18682</name>
</gene>
<dbReference type="InterPro" id="IPR036188">
    <property type="entry name" value="FAD/NAD-bd_sf"/>
</dbReference>